<comment type="similarity">
    <text evidence="2">Belongs to the chromate ion transporter (CHR) (TC 2.A.51) family.</text>
</comment>
<keyword evidence="9" id="KW-1185">Reference proteome</keyword>
<dbReference type="Proteomes" id="UP000638836">
    <property type="component" value="Unassembled WGS sequence"/>
</dbReference>
<dbReference type="InterPro" id="IPR052518">
    <property type="entry name" value="CHR_Transporter"/>
</dbReference>
<evidence type="ECO:0000256" key="6">
    <source>
        <dbReference type="ARBA" id="ARBA00023136"/>
    </source>
</evidence>
<organism evidence="8 9">
    <name type="scientific">Carnobacterium inhibens</name>
    <dbReference type="NCBI Taxonomy" id="147709"/>
    <lineage>
        <taxon>Bacteria</taxon>
        <taxon>Bacillati</taxon>
        <taxon>Bacillota</taxon>
        <taxon>Bacilli</taxon>
        <taxon>Lactobacillales</taxon>
        <taxon>Carnobacteriaceae</taxon>
        <taxon>Carnobacterium</taxon>
    </lineage>
</organism>
<feature type="transmembrane region" description="Helical" evidence="7">
    <location>
        <begin position="7"/>
        <end position="28"/>
    </location>
</feature>
<dbReference type="InterPro" id="IPR003370">
    <property type="entry name" value="Chromate_transpt"/>
</dbReference>
<comment type="subcellular location">
    <subcellularLocation>
        <location evidence="1">Cell membrane</location>
        <topology evidence="1">Multi-pass membrane protein</topology>
    </subcellularLocation>
</comment>
<keyword evidence="3" id="KW-1003">Cell membrane</keyword>
<feature type="transmembrane region" description="Helical" evidence="7">
    <location>
        <begin position="169"/>
        <end position="187"/>
    </location>
</feature>
<name>A0ABR7T8K7_9LACT</name>
<gene>
    <name evidence="8" type="ORF">GLO26_00595</name>
</gene>
<evidence type="ECO:0000256" key="2">
    <source>
        <dbReference type="ARBA" id="ARBA00005262"/>
    </source>
</evidence>
<keyword evidence="5 7" id="KW-1133">Transmembrane helix</keyword>
<dbReference type="RefSeq" id="WP_023178795.1">
    <property type="nucleotide sequence ID" value="NZ_JAMAYM010000001.1"/>
</dbReference>
<evidence type="ECO:0000256" key="4">
    <source>
        <dbReference type="ARBA" id="ARBA00022692"/>
    </source>
</evidence>
<feature type="transmembrane region" description="Helical" evidence="7">
    <location>
        <begin position="141"/>
        <end position="162"/>
    </location>
</feature>
<sequence>MIYLQLFWSFFQVGALSFGGGYAALPLIQEQVIEKNQWLTSTEYIDILTISQMTPGPIALNASTFVGTKVAGIPGSLIATLGCITPSVIIVLSLAVLYYKYKGLSLVQGVIKGLRPAVVALIASAGLSILLTALFNSDSFPIAWAEIDWISLILFGIGLVLLQKTKIGPIYIMLLAGVARLIISSIVL</sequence>
<dbReference type="EMBL" id="WNJQ01000001">
    <property type="protein sequence ID" value="MBC9824326.1"/>
    <property type="molecule type" value="Genomic_DNA"/>
</dbReference>
<dbReference type="PANTHER" id="PTHR43663">
    <property type="entry name" value="CHROMATE TRANSPORT PROTEIN-RELATED"/>
    <property type="match status" value="1"/>
</dbReference>
<dbReference type="PANTHER" id="PTHR43663:SF1">
    <property type="entry name" value="CHROMATE TRANSPORTER"/>
    <property type="match status" value="1"/>
</dbReference>
<keyword evidence="4 7" id="KW-0812">Transmembrane</keyword>
<feature type="transmembrane region" description="Helical" evidence="7">
    <location>
        <begin position="77"/>
        <end position="101"/>
    </location>
</feature>
<evidence type="ECO:0000256" key="1">
    <source>
        <dbReference type="ARBA" id="ARBA00004651"/>
    </source>
</evidence>
<evidence type="ECO:0000313" key="9">
    <source>
        <dbReference type="Proteomes" id="UP000638836"/>
    </source>
</evidence>
<evidence type="ECO:0000256" key="3">
    <source>
        <dbReference type="ARBA" id="ARBA00022475"/>
    </source>
</evidence>
<protein>
    <submittedName>
        <fullName evidence="8">Chromate transporter</fullName>
    </submittedName>
</protein>
<accession>A0ABR7T8K7</accession>
<evidence type="ECO:0000256" key="7">
    <source>
        <dbReference type="SAM" id="Phobius"/>
    </source>
</evidence>
<reference evidence="8 9" key="1">
    <citation type="journal article" date="2020" name="Microorganisms">
        <title>New Insight into Antimicrobial Compounds from Food and Marine-Sourced Carnobacterium Species through Phenotype and Genome Analyses.</title>
        <authorList>
            <person name="Begrem S."/>
            <person name="Ivaniuk F."/>
            <person name="Gigout-Chevalier F."/>
            <person name="Kolypczuk L."/>
            <person name="Bonnetot S."/>
            <person name="Leroi F."/>
            <person name="Grovel O."/>
            <person name="Delbarre-Ladrat C."/>
            <person name="Passerini D."/>
        </authorList>
    </citation>
    <scope>NUCLEOTIDE SEQUENCE [LARGE SCALE GENOMIC DNA]</scope>
    <source>
        <strain evidence="8 9">MIP2551</strain>
    </source>
</reference>
<comment type="caution">
    <text evidence="8">The sequence shown here is derived from an EMBL/GenBank/DDBJ whole genome shotgun (WGS) entry which is preliminary data.</text>
</comment>
<evidence type="ECO:0000313" key="8">
    <source>
        <dbReference type="EMBL" id="MBC9824326.1"/>
    </source>
</evidence>
<keyword evidence="6 7" id="KW-0472">Membrane</keyword>
<dbReference type="Pfam" id="PF02417">
    <property type="entry name" value="Chromate_transp"/>
    <property type="match status" value="1"/>
</dbReference>
<evidence type="ECO:0000256" key="5">
    <source>
        <dbReference type="ARBA" id="ARBA00022989"/>
    </source>
</evidence>
<proteinExistence type="inferred from homology"/>
<feature type="transmembrane region" description="Helical" evidence="7">
    <location>
        <begin position="113"/>
        <end position="135"/>
    </location>
</feature>